<reference evidence="1" key="1">
    <citation type="journal article" date="2020" name="Stud. Mycol.">
        <title>101 Dothideomycetes genomes: a test case for predicting lifestyles and emergence of pathogens.</title>
        <authorList>
            <person name="Haridas S."/>
            <person name="Albert R."/>
            <person name="Binder M."/>
            <person name="Bloem J."/>
            <person name="Labutti K."/>
            <person name="Salamov A."/>
            <person name="Andreopoulos B."/>
            <person name="Baker S."/>
            <person name="Barry K."/>
            <person name="Bills G."/>
            <person name="Bluhm B."/>
            <person name="Cannon C."/>
            <person name="Castanera R."/>
            <person name="Culley D."/>
            <person name="Daum C."/>
            <person name="Ezra D."/>
            <person name="Gonzalez J."/>
            <person name="Henrissat B."/>
            <person name="Kuo A."/>
            <person name="Liang C."/>
            <person name="Lipzen A."/>
            <person name="Lutzoni F."/>
            <person name="Magnuson J."/>
            <person name="Mondo S."/>
            <person name="Nolan M."/>
            <person name="Ohm R."/>
            <person name="Pangilinan J."/>
            <person name="Park H.-J."/>
            <person name="Ramirez L."/>
            <person name="Alfaro M."/>
            <person name="Sun H."/>
            <person name="Tritt A."/>
            <person name="Yoshinaga Y."/>
            <person name="Zwiers L.-H."/>
            <person name="Turgeon B."/>
            <person name="Goodwin S."/>
            <person name="Spatafora J."/>
            <person name="Crous P."/>
            <person name="Grigoriev I."/>
        </authorList>
    </citation>
    <scope>NUCLEOTIDE SEQUENCE</scope>
    <source>
        <strain evidence="1">CBS 125425</strain>
    </source>
</reference>
<proteinExistence type="predicted"/>
<name>A0A9P4QPJ3_9PLEO</name>
<evidence type="ECO:0000313" key="1">
    <source>
        <dbReference type="EMBL" id="KAF2728542.1"/>
    </source>
</evidence>
<accession>A0A9P4QPJ3</accession>
<dbReference type="EMBL" id="ML996276">
    <property type="protein sequence ID" value="KAF2728542.1"/>
    <property type="molecule type" value="Genomic_DNA"/>
</dbReference>
<dbReference type="Proteomes" id="UP000799444">
    <property type="component" value="Unassembled WGS sequence"/>
</dbReference>
<protein>
    <submittedName>
        <fullName evidence="1">Uncharacterized protein</fullName>
    </submittedName>
</protein>
<gene>
    <name evidence="1" type="ORF">EJ04DRAFT_503932</name>
</gene>
<sequence length="308" mass="36640">MDCSETLDRLQAEAIENHHSQSQSPLFSTIPAEIRNEIFKLAVTEYEDPSRPWPRNSYYWRPGFRGHRKVDVALLQTCKRVWLETRPLPFQTLVEAPVAFFLAQFERRPPGLWHPNDKRRHLFRTRPWSFRQWLSVKTMRIFLQGLTTTNISNFLNHHYTQPSTIIFTTRYTDWFLWEKKNPLYLDKHQMASITLPSSVTKVVMEFEMIESRERELKQLLEDVFNHALAYGWKNRSETRMYIRNLEDPWRYVEEWKWDGPTKFGDGQTFAHHPPGDTMTYVVKAVTWEPQDLKAVPQRVEGAKRITAG</sequence>
<dbReference type="AlphaFoldDB" id="A0A9P4QPJ3"/>
<comment type="caution">
    <text evidence="1">The sequence shown here is derived from an EMBL/GenBank/DDBJ whole genome shotgun (WGS) entry which is preliminary data.</text>
</comment>
<organism evidence="1 2">
    <name type="scientific">Polyplosphaeria fusca</name>
    <dbReference type="NCBI Taxonomy" id="682080"/>
    <lineage>
        <taxon>Eukaryota</taxon>
        <taxon>Fungi</taxon>
        <taxon>Dikarya</taxon>
        <taxon>Ascomycota</taxon>
        <taxon>Pezizomycotina</taxon>
        <taxon>Dothideomycetes</taxon>
        <taxon>Pleosporomycetidae</taxon>
        <taxon>Pleosporales</taxon>
        <taxon>Tetraplosphaeriaceae</taxon>
        <taxon>Polyplosphaeria</taxon>
    </lineage>
</organism>
<keyword evidence="2" id="KW-1185">Reference proteome</keyword>
<dbReference type="OrthoDB" id="288942at2759"/>
<evidence type="ECO:0000313" key="2">
    <source>
        <dbReference type="Proteomes" id="UP000799444"/>
    </source>
</evidence>